<reference evidence="3 4" key="1">
    <citation type="journal article" date="2019" name="Emerg. Microbes Infect.">
        <title>Comprehensive subspecies identification of 175 nontuberculous mycobacteria species based on 7547 genomic profiles.</title>
        <authorList>
            <person name="Matsumoto Y."/>
            <person name="Kinjo T."/>
            <person name="Motooka D."/>
            <person name="Nabeya D."/>
            <person name="Jung N."/>
            <person name="Uechi K."/>
            <person name="Horii T."/>
            <person name="Iida T."/>
            <person name="Fujita J."/>
            <person name="Nakamura S."/>
        </authorList>
    </citation>
    <scope>NUCLEOTIDE SEQUENCE [LARGE SCALE GENOMIC DNA]</scope>
    <source>
        <strain evidence="3 4">JCM 12272</strain>
        <plasmid evidence="3">pJCM12272</plasmid>
    </source>
</reference>
<dbReference type="InterPro" id="IPR052933">
    <property type="entry name" value="DNA_Protect_Modify"/>
</dbReference>
<gene>
    <name evidence="3" type="ORF">MALV_55720</name>
</gene>
<dbReference type="PANTHER" id="PTHR41313">
    <property type="entry name" value="ADENINE-SPECIFIC METHYLTRANSFERASE"/>
    <property type="match status" value="1"/>
</dbReference>
<evidence type="ECO:0000313" key="3">
    <source>
        <dbReference type="EMBL" id="BBX30447.1"/>
    </source>
</evidence>
<dbReference type="KEGG" id="malv:MALV_55720"/>
<sequence length="1566" mass="171836">MAATIQAARRALHAARTLRELAGADPTPEQRAVLEAFPGWGPAAPLFDGMPTGTWAQLADEFEDFDADAMSAAGRIVDTSFYTPPALITHIYELLRSAGFHGGKVLDLGCGTARFLSHAPQRLAIDYTGVEADPVAAGIAAALHPEACIHAAELQTVTLRNDFDVVVGNVPFSESSVYDQASGYHSSLHGYFLSRAIDAVRPGGYVVVITSRHTLDSATGLSGVLRERADLLAAVRLPGGYFAGEGTDVIADVVVLRVRDNREAPGGWRPPNPATVTLAGIIDGRHRRAAVSAYWESHPQHVAGQMTLTGFDRNPLAVLAEDSEMAVAAAFAEVAPTLMPYEKPSRAANAEAAAMILADAQGRKEGSLHLIDGTVRRVVAGALTDVTRPTAELQALIELRDAAMLMVAADADWSRPDSDIEPLRLQCAALYRRYVERFGPLNRGELKVGAVDPKTGIAKLSWKTPRLGGFREDPDSSLVLALEDYDQDSGTATPAAILQRRVNRPPVRASRADNPQQALSITLGEGRGLDLERIAELMSLDGPDAALDALGELVFRDPQAKGQPILARDYLSGNVRVKLRAAEAAADTDPTYERNVASLREIQPKWLGREEIRIELGSPFITAADIEDFCEEVFDARPSVTHIGPLAEWEVDGPERWLSDAAKIAYCTSRRNAFELLQTALRGASPVVYDEVIDPRTRAKRRVRNADETEQAELKAAAIAERFSLWVWENAERETRIVTSYNETMNSRVKRKHDGSYLSFPGLAEGVEPWPWQRDFVDMAISTPGTMAAHEMSLGKGLTIQLLAATLRQFGLANRVACIVPGHLLEQTARTARQAFPAENVLVINRSDLHGAARRRFMARCVTGDFRLIILTHETFSAIPVSVEDETAWYDDQLGDLESYLRGGGSTGKQIARQVRTHKAQLEKLRDRTNDPDILTWDLLGIDYLCVDEVDKFRRLPIACRAEGFSLGASDRAADLHMKVSLLRRADPRRPHVGFFTGSPFTNTLAEAFVWTKYLAPHLLTEVGMEHFDAWAATFIRYEQLVEVSPDGNGFRSKWRPAVIQNAPELLSMLEEFMSMVSVEMAGLPRPAAIRHTVVVEPTEQAREFMDTLIDRAEAIRRRQVRDGRIDNMLVICSQGRAVALDPALVGVGGAATKLDAAAANIADIYHRTRGIQYPDWSTPGAFQLVLCDLGTPKDGDAQSYGRIRAGLIARGVPADTIRFVHEATTPKAREAIFAACRNGSCAILLGSTPKAGIGTNIQHRLHSIHRVDVPWTPAAWEQGNARGLRYGNSFIDTGVGIYSYVSEYSFDARSFDIIERKARSFEVFYRGSAAIEREIDDVGEAVLNFAELKAAASGNTLLLQQHELAVRVRKLRLAQVTTRQNVQRLRNEAEAAEWRAEEFGRRLAVLRPLVANKSAVAGADLKRTAAAVCEPGRFVATRFHRWTDGRATVGFVKTGGFFELHLTYGSRNVWSEVLPWRTRRRGAGEVERWAREVVDGWIRWADAELATLQSTLAEAQHRAVQARAAADAVDLTDPPELVAACRELKAVEAQIREELDESDTPPAAA</sequence>
<name>A0A6N4V3G7_9MYCO</name>
<geneLocation type="plasmid" evidence="3 4">
    <name>pJCM12272</name>
</geneLocation>
<dbReference type="PANTHER" id="PTHR41313:SF1">
    <property type="entry name" value="DNA METHYLASE ADENINE-SPECIFIC DOMAIN-CONTAINING PROTEIN"/>
    <property type="match status" value="1"/>
</dbReference>
<dbReference type="RefSeq" id="WP_163670506.1">
    <property type="nucleotide sequence ID" value="NZ_AP022566.1"/>
</dbReference>
<dbReference type="SUPFAM" id="SSF52540">
    <property type="entry name" value="P-loop containing nucleoside triphosphate hydrolases"/>
    <property type="match status" value="2"/>
</dbReference>
<dbReference type="Pfam" id="PF13489">
    <property type="entry name" value="Methyltransf_23"/>
    <property type="match status" value="1"/>
</dbReference>
<protein>
    <submittedName>
        <fullName evidence="3">Lactate dehydrogenase</fullName>
    </submittedName>
</protein>
<feature type="coiled-coil region" evidence="1">
    <location>
        <begin position="1506"/>
        <end position="1558"/>
    </location>
</feature>
<keyword evidence="1" id="KW-0175">Coiled coil</keyword>
<dbReference type="Proteomes" id="UP000466906">
    <property type="component" value="Plasmid pJCM12272"/>
</dbReference>
<evidence type="ECO:0000313" key="4">
    <source>
        <dbReference type="Proteomes" id="UP000466906"/>
    </source>
</evidence>
<dbReference type="Gene3D" id="3.40.50.300">
    <property type="entry name" value="P-loop containing nucleotide triphosphate hydrolases"/>
    <property type="match status" value="2"/>
</dbReference>
<dbReference type="SUPFAM" id="SSF53335">
    <property type="entry name" value="S-adenosyl-L-methionine-dependent methyltransferases"/>
    <property type="match status" value="1"/>
</dbReference>
<feature type="domain" description="Helicase ATP-binding" evidence="2">
    <location>
        <begin position="765"/>
        <end position="1023"/>
    </location>
</feature>
<dbReference type="EMBL" id="AP022566">
    <property type="protein sequence ID" value="BBX30447.1"/>
    <property type="molecule type" value="Genomic_DNA"/>
</dbReference>
<organism evidence="3 4">
    <name type="scientific">Mycolicibacterium alvei</name>
    <dbReference type="NCBI Taxonomy" id="67081"/>
    <lineage>
        <taxon>Bacteria</taxon>
        <taxon>Bacillati</taxon>
        <taxon>Actinomycetota</taxon>
        <taxon>Actinomycetes</taxon>
        <taxon>Mycobacteriales</taxon>
        <taxon>Mycobacteriaceae</taxon>
        <taxon>Mycolicibacterium</taxon>
    </lineage>
</organism>
<accession>A0A6N4V3G7</accession>
<keyword evidence="3" id="KW-0614">Plasmid</keyword>
<dbReference type="SMART" id="SM00487">
    <property type="entry name" value="DEXDc"/>
    <property type="match status" value="1"/>
</dbReference>
<keyword evidence="4" id="KW-1185">Reference proteome</keyword>
<dbReference type="InterPro" id="IPR027417">
    <property type="entry name" value="P-loop_NTPase"/>
</dbReference>
<dbReference type="InterPro" id="IPR029063">
    <property type="entry name" value="SAM-dependent_MTases_sf"/>
</dbReference>
<proteinExistence type="predicted"/>
<evidence type="ECO:0000259" key="2">
    <source>
        <dbReference type="SMART" id="SM00487"/>
    </source>
</evidence>
<dbReference type="InterPro" id="IPR014001">
    <property type="entry name" value="Helicase_ATP-bd"/>
</dbReference>
<evidence type="ECO:0000256" key="1">
    <source>
        <dbReference type="SAM" id="Coils"/>
    </source>
</evidence>
<dbReference type="CDD" id="cd02440">
    <property type="entry name" value="AdoMet_MTases"/>
    <property type="match status" value="1"/>
</dbReference>
<dbReference type="PRINTS" id="PR00507">
    <property type="entry name" value="N12N6MTFRASE"/>
</dbReference>
<dbReference type="Gene3D" id="3.40.50.150">
    <property type="entry name" value="Vaccinia Virus protein VP39"/>
    <property type="match status" value="1"/>
</dbReference>